<dbReference type="Pfam" id="PF01464">
    <property type="entry name" value="SLT"/>
    <property type="match status" value="1"/>
</dbReference>
<evidence type="ECO:0000259" key="1">
    <source>
        <dbReference type="Pfam" id="PF01464"/>
    </source>
</evidence>
<protein>
    <submittedName>
        <fullName evidence="2">Lytic transglycosylase domain-containing protein</fullName>
    </submittedName>
</protein>
<dbReference type="AlphaFoldDB" id="A0A7Y2EAC0"/>
<feature type="non-terminal residue" evidence="2">
    <location>
        <position position="1"/>
    </location>
</feature>
<organism evidence="2 3">
    <name type="scientific">Eiseniibacteriota bacterium</name>
    <dbReference type="NCBI Taxonomy" id="2212470"/>
    <lineage>
        <taxon>Bacteria</taxon>
        <taxon>Candidatus Eiseniibacteriota</taxon>
    </lineage>
</organism>
<sequence length="258" mass="29906">VETMLQDAGWPTVLERHFRRGLAYARLGEFQQARREWKHCEKLKQGPSRFYRVLALASATYGIYPEGVSWARAAAQNLSSGDPRRVGYDRLSYPAAFYDAVSHWSKDRGLLTDEVWAMMRQESLYDPHAVSRAGARGLLQIMPSTLERMINQGDYPPATADVLFRPLVNIELSTRFFKDRLTEFDDMLLPALASYNAGEGKSHQWLERSQGDPNEMFLECVGYPETYGYIRRIVWMAWLYRSYYPKLAEQDLRDARTR</sequence>
<comment type="caution">
    <text evidence="2">The sequence shown here is derived from an EMBL/GenBank/DDBJ whole genome shotgun (WGS) entry which is preliminary data.</text>
</comment>
<dbReference type="PANTHER" id="PTHR37423:SF2">
    <property type="entry name" value="MEMBRANE-BOUND LYTIC MUREIN TRANSGLYCOSYLASE C"/>
    <property type="match status" value="1"/>
</dbReference>
<dbReference type="Proteomes" id="UP000547674">
    <property type="component" value="Unassembled WGS sequence"/>
</dbReference>
<dbReference type="SUPFAM" id="SSF53955">
    <property type="entry name" value="Lysozyme-like"/>
    <property type="match status" value="1"/>
</dbReference>
<dbReference type="InterPro" id="IPR023346">
    <property type="entry name" value="Lysozyme-like_dom_sf"/>
</dbReference>
<proteinExistence type="predicted"/>
<feature type="domain" description="Transglycosylase SLT" evidence="1">
    <location>
        <begin position="102"/>
        <end position="211"/>
    </location>
</feature>
<dbReference type="SUPFAM" id="SSF48452">
    <property type="entry name" value="TPR-like"/>
    <property type="match status" value="1"/>
</dbReference>
<evidence type="ECO:0000313" key="3">
    <source>
        <dbReference type="Proteomes" id="UP000547674"/>
    </source>
</evidence>
<dbReference type="PANTHER" id="PTHR37423">
    <property type="entry name" value="SOLUBLE LYTIC MUREIN TRANSGLYCOSYLASE-RELATED"/>
    <property type="match status" value="1"/>
</dbReference>
<dbReference type="InterPro" id="IPR011990">
    <property type="entry name" value="TPR-like_helical_dom_sf"/>
</dbReference>
<name>A0A7Y2EAC0_UNCEI</name>
<evidence type="ECO:0000313" key="2">
    <source>
        <dbReference type="EMBL" id="NNF06219.1"/>
    </source>
</evidence>
<dbReference type="Gene3D" id="1.10.530.10">
    <property type="match status" value="1"/>
</dbReference>
<dbReference type="EMBL" id="JABDJR010000214">
    <property type="protein sequence ID" value="NNF06219.1"/>
    <property type="molecule type" value="Genomic_DNA"/>
</dbReference>
<dbReference type="CDD" id="cd13401">
    <property type="entry name" value="Slt70-like"/>
    <property type="match status" value="1"/>
</dbReference>
<gene>
    <name evidence="2" type="ORF">HKN21_05625</name>
</gene>
<dbReference type="InterPro" id="IPR008258">
    <property type="entry name" value="Transglycosylase_SLT_dom_1"/>
</dbReference>
<reference evidence="2 3" key="1">
    <citation type="submission" date="2020-03" db="EMBL/GenBank/DDBJ databases">
        <title>Metabolic flexibility allows generalist bacteria to become dominant in a frequently disturbed ecosystem.</title>
        <authorList>
            <person name="Chen Y.-J."/>
            <person name="Leung P.M."/>
            <person name="Bay S.K."/>
            <person name="Hugenholtz P."/>
            <person name="Kessler A.J."/>
            <person name="Shelley G."/>
            <person name="Waite D.W."/>
            <person name="Cook P.L."/>
            <person name="Greening C."/>
        </authorList>
    </citation>
    <scope>NUCLEOTIDE SEQUENCE [LARGE SCALE GENOMIC DNA]</scope>
    <source>
        <strain evidence="2">SS_bin_28</strain>
    </source>
</reference>
<accession>A0A7Y2EAC0</accession>